<dbReference type="OrthoDB" id="9796486at2"/>
<dbReference type="InterPro" id="IPR037117">
    <property type="entry name" value="Dihydroorotate_DH_ele_sf"/>
</dbReference>
<sequence>MRFHRVRVESRERLGSYRVLRYPWEGDVEPGQFVLIRAASQRTSFDPFLARPFSVYDLRGGVMSVLLEVRGRGTRLIASSEEIEVSAPHGRGYRPDVPAGRVALIAREGKVAPLRLLYRRLQERGVDHDIFLQLAAAQVPILRDFPGARVVDDFGDLSGYAAVYASGPGAVPPGIPCQVAVEEMMACGEGSCYGCAVPLAGGGYARACVEGPVFEARELAWI</sequence>
<accession>A0A4R1BIX1</accession>
<keyword evidence="3" id="KW-1185">Reference proteome</keyword>
<feature type="domain" description="Dihydroorotate dehydrogenase electron transfer subunit iron-sulphur cluster binding" evidence="1">
    <location>
        <begin position="182"/>
        <end position="219"/>
    </location>
</feature>
<dbReference type="Proteomes" id="UP000295244">
    <property type="component" value="Unassembled WGS sequence"/>
</dbReference>
<dbReference type="AlphaFoldDB" id="A0A4R1BIX1"/>
<organism evidence="2 3">
    <name type="scientific">Rubrobacter taiwanensis</name>
    <dbReference type="NCBI Taxonomy" id="185139"/>
    <lineage>
        <taxon>Bacteria</taxon>
        <taxon>Bacillati</taxon>
        <taxon>Actinomycetota</taxon>
        <taxon>Rubrobacteria</taxon>
        <taxon>Rubrobacterales</taxon>
        <taxon>Rubrobacteraceae</taxon>
        <taxon>Rubrobacter</taxon>
    </lineage>
</organism>
<reference evidence="2 3" key="1">
    <citation type="submission" date="2019-03" db="EMBL/GenBank/DDBJ databases">
        <title>Whole genome sequence of a novel Rubrobacter taiwanensis strain, isolated from Yellowstone National Park.</title>
        <authorList>
            <person name="Freed S."/>
            <person name="Ramaley R.F."/>
            <person name="Kyndt J.A."/>
        </authorList>
    </citation>
    <scope>NUCLEOTIDE SEQUENCE [LARGE SCALE GENOMIC DNA]</scope>
    <source>
        <strain evidence="2 3">Yellowstone</strain>
    </source>
</reference>
<dbReference type="PANTHER" id="PTHR43513">
    <property type="entry name" value="DIHYDROOROTATE DEHYDROGENASE B (NAD(+)), ELECTRON TRANSFER SUBUNIT"/>
    <property type="match status" value="1"/>
</dbReference>
<evidence type="ECO:0000313" key="3">
    <source>
        <dbReference type="Proteomes" id="UP000295244"/>
    </source>
</evidence>
<dbReference type="Pfam" id="PF10418">
    <property type="entry name" value="DHODB_Fe-S_bind"/>
    <property type="match status" value="1"/>
</dbReference>
<dbReference type="EMBL" id="SKBU01000014">
    <property type="protein sequence ID" value="TCJ17285.1"/>
    <property type="molecule type" value="Genomic_DNA"/>
</dbReference>
<evidence type="ECO:0000259" key="1">
    <source>
        <dbReference type="Pfam" id="PF10418"/>
    </source>
</evidence>
<dbReference type="SUPFAM" id="SSF52343">
    <property type="entry name" value="Ferredoxin reductase-like, C-terminal NADP-linked domain"/>
    <property type="match status" value="1"/>
</dbReference>
<protein>
    <recommendedName>
        <fullName evidence="1">Dihydroorotate dehydrogenase electron transfer subunit iron-sulphur cluster binding domain-containing protein</fullName>
    </recommendedName>
</protein>
<dbReference type="PANTHER" id="PTHR43513:SF3">
    <property type="entry name" value="DIHYDROOROTATE DEHYDROGENASE B (NAD(+)), ELECTRON TRANSFER SUBUNIT-RELATED"/>
    <property type="match status" value="1"/>
</dbReference>
<comment type="caution">
    <text evidence="2">The sequence shown here is derived from an EMBL/GenBank/DDBJ whole genome shotgun (WGS) entry which is preliminary data.</text>
</comment>
<name>A0A4R1BIX1_9ACTN</name>
<dbReference type="Gene3D" id="2.10.240.10">
    <property type="entry name" value="Dihydroorotate dehydrogenase, electron transfer subunit"/>
    <property type="match status" value="1"/>
</dbReference>
<dbReference type="RefSeq" id="WP_132690377.1">
    <property type="nucleotide sequence ID" value="NZ_SKBU01000014.1"/>
</dbReference>
<dbReference type="InterPro" id="IPR050353">
    <property type="entry name" value="PyrK_electron_transfer"/>
</dbReference>
<dbReference type="Gene3D" id="2.40.30.10">
    <property type="entry name" value="Translation factors"/>
    <property type="match status" value="1"/>
</dbReference>
<dbReference type="InterPro" id="IPR017938">
    <property type="entry name" value="Riboflavin_synthase-like_b-brl"/>
</dbReference>
<proteinExistence type="predicted"/>
<dbReference type="SUPFAM" id="SSF63380">
    <property type="entry name" value="Riboflavin synthase domain-like"/>
    <property type="match status" value="1"/>
</dbReference>
<evidence type="ECO:0000313" key="2">
    <source>
        <dbReference type="EMBL" id="TCJ17285.1"/>
    </source>
</evidence>
<gene>
    <name evidence="2" type="ORF">E0L93_07040</name>
</gene>
<dbReference type="InterPro" id="IPR019480">
    <property type="entry name" value="Dihydroorotate_DH_Fe-S-bd"/>
</dbReference>
<dbReference type="InterPro" id="IPR039261">
    <property type="entry name" value="FNR_nucleotide-bd"/>
</dbReference>